<feature type="compositionally biased region" description="Basic and acidic residues" evidence="1">
    <location>
        <begin position="235"/>
        <end position="246"/>
    </location>
</feature>
<accession>A0A8X8GC35</accession>
<feature type="region of interest" description="Disordered" evidence="1">
    <location>
        <begin position="227"/>
        <end position="317"/>
    </location>
</feature>
<gene>
    <name evidence="2" type="ORF">HF568_11945</name>
</gene>
<evidence type="ECO:0000256" key="1">
    <source>
        <dbReference type="SAM" id="MobiDB-lite"/>
    </source>
</evidence>
<feature type="compositionally biased region" description="Polar residues" evidence="1">
    <location>
        <begin position="1"/>
        <end position="22"/>
    </location>
</feature>
<name>A0A8X8GC35_ACIFI</name>
<dbReference type="RefSeq" id="WP_215886019.1">
    <property type="nucleotide sequence ID" value="NZ_CP134225.1"/>
</dbReference>
<dbReference type="EMBL" id="JABBHS010000359">
    <property type="protein sequence ID" value="MBU2723897.1"/>
    <property type="molecule type" value="Genomic_DNA"/>
</dbReference>
<comment type="caution">
    <text evidence="2">The sequence shown here is derived from an EMBL/GenBank/DDBJ whole genome shotgun (WGS) entry which is preliminary data.</text>
</comment>
<evidence type="ECO:0008006" key="4">
    <source>
        <dbReference type="Google" id="ProtNLM"/>
    </source>
</evidence>
<feature type="region of interest" description="Disordered" evidence="1">
    <location>
        <begin position="1"/>
        <end position="34"/>
    </location>
</feature>
<dbReference type="Proteomes" id="UP000887300">
    <property type="component" value="Unassembled WGS sequence"/>
</dbReference>
<dbReference type="AlphaFoldDB" id="A0A8X8GC35"/>
<proteinExistence type="predicted"/>
<organism evidence="2 3">
    <name type="scientific">Acidithiobacillus ferridurans</name>
    <dbReference type="NCBI Taxonomy" id="1232575"/>
    <lineage>
        <taxon>Bacteria</taxon>
        <taxon>Pseudomonadati</taxon>
        <taxon>Pseudomonadota</taxon>
        <taxon>Acidithiobacillia</taxon>
        <taxon>Acidithiobacillales</taxon>
        <taxon>Acidithiobacillaceae</taxon>
        <taxon>Acidithiobacillus</taxon>
    </lineage>
</organism>
<protein>
    <recommendedName>
        <fullName evidence="4">DUF1845 domain-containing protein</fullName>
    </recommendedName>
</protein>
<evidence type="ECO:0000313" key="2">
    <source>
        <dbReference type="EMBL" id="MBU2723897.1"/>
    </source>
</evidence>
<evidence type="ECO:0000313" key="3">
    <source>
        <dbReference type="Proteomes" id="UP000887300"/>
    </source>
</evidence>
<sequence>MDNITAVNQSSVNSDTSINAGNHSARANDFKNQKRQTVRNFMSFGMSDMPRDKKTSSRAGIKRQITLKSSVTQEFYFRAYAQTSNAHYFLEKVAPSVARRNSREDPTRIDKVRAFQKESTDNMDVIIKNIQESIERVRAKMEDNGIDPDSNAQAFTEPLAEDAIITSRMDSQMLTILEHADNLEGLIGISSVLGVFDEDEINAMGSALRRQVFAIYRTNTRNARTAMSAAAGKLRVSDKNGPRSESPESASTAGEMPVDGVDSTDAVESVAASSQRARGTRKLVADDGDAADAVEPAEVIGNGEAATDEAALTSQEV</sequence>
<reference evidence="2" key="1">
    <citation type="journal article" date="2021" name="ISME J.">
        <title>Genomic evolution of the class Acidithiobacillia: deep-branching Proteobacteria living in extreme acidic conditions.</title>
        <authorList>
            <person name="Moya-Beltran A."/>
            <person name="Beard S."/>
            <person name="Rojas-Villalobos C."/>
            <person name="Issotta F."/>
            <person name="Gallardo Y."/>
            <person name="Ulloa R."/>
            <person name="Giaveno A."/>
            <person name="Degli Esposti M."/>
            <person name="Johnson D.B."/>
            <person name="Quatrini R."/>
        </authorList>
    </citation>
    <scope>NUCLEOTIDE SEQUENCE</scope>
    <source>
        <strain evidence="2">DSM 583</strain>
    </source>
</reference>